<gene>
    <name evidence="1" type="ORF">DFR74_11917</name>
</gene>
<proteinExistence type="predicted"/>
<protein>
    <recommendedName>
        <fullName evidence="3">Excreted virulence factor EspC (Type VII ESX diderm)</fullName>
    </recommendedName>
</protein>
<evidence type="ECO:0000313" key="1">
    <source>
        <dbReference type="EMBL" id="RBO83095.1"/>
    </source>
</evidence>
<dbReference type="AlphaFoldDB" id="A0A366CZL1"/>
<reference evidence="1 2" key="1">
    <citation type="submission" date="2018-06" db="EMBL/GenBank/DDBJ databases">
        <title>Genomic Encyclopedia of Type Strains, Phase IV (KMG-IV): sequencing the most valuable type-strain genomes for metagenomic binning, comparative biology and taxonomic classification.</title>
        <authorList>
            <person name="Goeker M."/>
        </authorList>
    </citation>
    <scope>NUCLEOTIDE SEQUENCE [LARGE SCALE GENOMIC DNA]</scope>
    <source>
        <strain evidence="1 2">DSM 44599</strain>
    </source>
</reference>
<evidence type="ECO:0008006" key="3">
    <source>
        <dbReference type="Google" id="ProtNLM"/>
    </source>
</evidence>
<organism evidence="1 2">
    <name type="scientific">Nocardia puris</name>
    <dbReference type="NCBI Taxonomy" id="208602"/>
    <lineage>
        <taxon>Bacteria</taxon>
        <taxon>Bacillati</taxon>
        <taxon>Actinomycetota</taxon>
        <taxon>Actinomycetes</taxon>
        <taxon>Mycobacteriales</taxon>
        <taxon>Nocardiaceae</taxon>
        <taxon>Nocardia</taxon>
    </lineage>
</organism>
<accession>A0A366CZL1</accession>
<comment type="caution">
    <text evidence="1">The sequence shown here is derived from an EMBL/GenBank/DDBJ whole genome shotgun (WGS) entry which is preliminary data.</text>
</comment>
<evidence type="ECO:0000313" key="2">
    <source>
        <dbReference type="Proteomes" id="UP000252586"/>
    </source>
</evidence>
<keyword evidence="2" id="KW-1185">Reference proteome</keyword>
<dbReference type="EMBL" id="QNRE01000019">
    <property type="protein sequence ID" value="RBO83095.1"/>
    <property type="molecule type" value="Genomic_DNA"/>
</dbReference>
<dbReference type="OrthoDB" id="4557344at2"/>
<dbReference type="STRING" id="1210090.GCA_001613185_04854"/>
<name>A0A366CZL1_9NOCA</name>
<dbReference type="RefSeq" id="WP_067511528.1">
    <property type="nucleotide sequence ID" value="NZ_CP107943.1"/>
</dbReference>
<dbReference type="Proteomes" id="UP000252586">
    <property type="component" value="Unassembled WGS sequence"/>
</dbReference>
<sequence length="126" mass="12789">MRPDQARDAGSGLYDAAAAGDFRMPEQTAQRLAAACDALIDGLGALRNSSAGLAHVTGFPELPSGVALTKGFAGKGTQFTEVVADLREAALRYKAGFLAAGRLVAEADAANRAALDLAADRLDGGA</sequence>